<dbReference type="InterPro" id="IPR038645">
    <property type="entry name" value="TTC5_OB_sf"/>
</dbReference>
<dbReference type="InterPro" id="IPR050498">
    <property type="entry name" value="Ycf3"/>
</dbReference>
<dbReference type="Gene3D" id="2.40.50.550">
    <property type="match status" value="1"/>
</dbReference>
<dbReference type="PANTHER" id="PTHR44858:SF1">
    <property type="entry name" value="UDP-N-ACETYLGLUCOSAMINE--PEPTIDE N-ACETYLGLUCOSAMINYLTRANSFERASE SPINDLY-RELATED"/>
    <property type="match status" value="1"/>
</dbReference>
<dbReference type="InterPro" id="IPR019734">
    <property type="entry name" value="TPR_rpt"/>
</dbReference>
<dbReference type="AlphaFoldDB" id="A0A6P7TT78"/>
<keyword evidence="1" id="KW-0677">Repeat</keyword>
<dbReference type="PANTHER" id="PTHR44858">
    <property type="entry name" value="TETRATRICOPEPTIDE REPEAT PROTEIN 6"/>
    <property type="match status" value="1"/>
</dbReference>
<proteinExistence type="predicted"/>
<dbReference type="Gene3D" id="1.25.40.10">
    <property type="entry name" value="Tetratricopeptide repeat domain"/>
    <property type="match status" value="1"/>
</dbReference>
<feature type="domain" description="Tetratricopeptide repeat protein 5 OB fold" evidence="3">
    <location>
        <begin position="321"/>
        <end position="433"/>
    </location>
</feature>
<dbReference type="InterPro" id="IPR011990">
    <property type="entry name" value="TPR-like_helical_dom_sf"/>
</dbReference>
<keyword evidence="2" id="KW-0802">TPR repeat</keyword>
<name>A0A6P7TT78_9MOLL</name>
<reference evidence="5" key="1">
    <citation type="submission" date="2025-08" db="UniProtKB">
        <authorList>
            <consortium name="RefSeq"/>
        </authorList>
    </citation>
    <scope>IDENTIFICATION</scope>
</reference>
<dbReference type="RefSeq" id="XP_029653105.1">
    <property type="nucleotide sequence ID" value="XM_029797245.2"/>
</dbReference>
<organism evidence="4 5">
    <name type="scientific">Octopus sinensis</name>
    <name type="common">East Asian common octopus</name>
    <dbReference type="NCBI Taxonomy" id="2607531"/>
    <lineage>
        <taxon>Eukaryota</taxon>
        <taxon>Metazoa</taxon>
        <taxon>Spiralia</taxon>
        <taxon>Lophotrochozoa</taxon>
        <taxon>Mollusca</taxon>
        <taxon>Cephalopoda</taxon>
        <taxon>Coleoidea</taxon>
        <taxon>Octopodiformes</taxon>
        <taxon>Octopoda</taxon>
        <taxon>Incirrata</taxon>
        <taxon>Octopodidae</taxon>
        <taxon>Octopus</taxon>
    </lineage>
</organism>
<protein>
    <submittedName>
        <fullName evidence="5">Tetratricopeptide repeat protein 5</fullName>
    </submittedName>
</protein>
<gene>
    <name evidence="5" type="primary">LOC115226222</name>
</gene>
<sequence>MAEEEEQTETSEKTPLQCAEEAVNGLYDFRDHYFEKFSISKSHLKDEDVKKKMEECLELLSSKKDLISSKSQYFMLRGKALNVLPTYDKEAEVLLSKAVKLDPKLVEAWNHLGECYWKNKDITSAKNCFVGALNNSKNKVSLRNLSMVLRQIPGIPPLEKLEIVKESVEKAKDAVHMDITDGSSWANLGNAYLSLFFAEGQNPKTLKQAMSAYNQAVRDPVAKNNPDLHFNRAIAYKYQEDYQEALEGFSTAKALDCDWLGPVEQETRLLDFLTQLTMLQSSHGKMKAKKLINLSKSIKESDLGPYQGGSYTADNGRTVELKKKMFKELQPGVNKHTVVVGKVVCTISHVDPIPFVFCFIDEECNCLSVSLYNIGEGYGVKIGDSVAIPGPFLREVNVNFKDKVFSYRSIRVDSPVALVVNRRKLGVDMLAPMRLAIINLVD</sequence>
<dbReference type="Proteomes" id="UP000515154">
    <property type="component" value="Linkage group LG29"/>
</dbReference>
<dbReference type="Pfam" id="PF13181">
    <property type="entry name" value="TPR_8"/>
    <property type="match status" value="1"/>
</dbReference>
<accession>A0A6P7TT78</accession>
<evidence type="ECO:0000256" key="1">
    <source>
        <dbReference type="ARBA" id="ARBA00022737"/>
    </source>
</evidence>
<evidence type="ECO:0000256" key="2">
    <source>
        <dbReference type="ARBA" id="ARBA00022803"/>
    </source>
</evidence>
<dbReference type="InterPro" id="IPR032076">
    <property type="entry name" value="TTC5_OB"/>
</dbReference>
<dbReference type="Pfam" id="PF16669">
    <property type="entry name" value="TTC5_OB"/>
    <property type="match status" value="1"/>
</dbReference>
<dbReference type="SUPFAM" id="SSF48452">
    <property type="entry name" value="TPR-like"/>
    <property type="match status" value="1"/>
</dbReference>
<evidence type="ECO:0000313" key="5">
    <source>
        <dbReference type="RefSeq" id="XP_029653105.1"/>
    </source>
</evidence>
<evidence type="ECO:0000259" key="3">
    <source>
        <dbReference type="Pfam" id="PF16669"/>
    </source>
</evidence>
<dbReference type="SMART" id="SM00028">
    <property type="entry name" value="TPR"/>
    <property type="match status" value="2"/>
</dbReference>
<keyword evidence="4" id="KW-1185">Reference proteome</keyword>
<dbReference type="KEGG" id="osn:115226222"/>
<evidence type="ECO:0000313" key="4">
    <source>
        <dbReference type="Proteomes" id="UP000515154"/>
    </source>
</evidence>